<evidence type="ECO:0000256" key="1">
    <source>
        <dbReference type="ARBA" id="ARBA00004370"/>
    </source>
</evidence>
<dbReference type="Proteomes" id="UP001152484">
    <property type="component" value="Unassembled WGS sequence"/>
</dbReference>
<protein>
    <submittedName>
        <fullName evidence="6">Uncharacterized protein</fullName>
    </submittedName>
</protein>
<comment type="caution">
    <text evidence="6">The sequence shown here is derived from an EMBL/GenBank/DDBJ whole genome shotgun (WGS) entry which is preliminary data.</text>
</comment>
<organism evidence="6 7">
    <name type="scientific">Cuscuta europaea</name>
    <name type="common">European dodder</name>
    <dbReference type="NCBI Taxonomy" id="41803"/>
    <lineage>
        <taxon>Eukaryota</taxon>
        <taxon>Viridiplantae</taxon>
        <taxon>Streptophyta</taxon>
        <taxon>Embryophyta</taxon>
        <taxon>Tracheophyta</taxon>
        <taxon>Spermatophyta</taxon>
        <taxon>Magnoliopsida</taxon>
        <taxon>eudicotyledons</taxon>
        <taxon>Gunneridae</taxon>
        <taxon>Pentapetalae</taxon>
        <taxon>asterids</taxon>
        <taxon>lamiids</taxon>
        <taxon>Solanales</taxon>
        <taxon>Convolvulaceae</taxon>
        <taxon>Cuscuteae</taxon>
        <taxon>Cuscuta</taxon>
        <taxon>Cuscuta subgen. Cuscuta</taxon>
    </lineage>
</organism>
<accession>A0A9P1EF16</accession>
<dbReference type="GO" id="GO:0016020">
    <property type="term" value="C:membrane"/>
    <property type="evidence" value="ECO:0007669"/>
    <property type="project" value="UniProtKB-SubCell"/>
</dbReference>
<evidence type="ECO:0000313" key="6">
    <source>
        <dbReference type="EMBL" id="CAH9101659.1"/>
    </source>
</evidence>
<name>A0A9P1EF16_CUSEU</name>
<gene>
    <name evidence="6" type="ORF">CEURO_LOCUS15478</name>
</gene>
<keyword evidence="5" id="KW-0472">Membrane</keyword>
<sequence>MWARFRGPKSTVKKDCKPLNVNDEYAQLSMEARQLHPFMVSSSDLEPHKEKIATILDSIDTPGKSYSHLKSLLNGYFEISTEAATLCDSLLKSINHVQSDYRHIQKLLVDERLSSNDILSELHSLSFLFDNSRFTWVHNSMLQNQQRLRCGNNNTNKWWSRKVELAAKGSYIVKRDLETMSRLMRQIHDEIEHNKGMIKLCMKKSEDNNFSLQMLFKAFKNNNYGFDKKVEELQQHVYLCLFTINRVKVLVIREILESKL</sequence>
<comment type="subcellular location">
    <subcellularLocation>
        <location evidence="1">Membrane</location>
    </subcellularLocation>
</comment>
<evidence type="ECO:0000256" key="3">
    <source>
        <dbReference type="ARBA" id="ARBA00022692"/>
    </source>
</evidence>
<dbReference type="OrthoDB" id="776561at2759"/>
<evidence type="ECO:0000313" key="7">
    <source>
        <dbReference type="Proteomes" id="UP001152484"/>
    </source>
</evidence>
<keyword evidence="7" id="KW-1185">Reference proteome</keyword>
<dbReference type="PANTHER" id="PTHR31113:SF2">
    <property type="entry name" value="OS04G0423200 PROTEIN"/>
    <property type="match status" value="1"/>
</dbReference>
<keyword evidence="3" id="KW-0812">Transmembrane</keyword>
<dbReference type="InterPro" id="IPR007749">
    <property type="entry name" value="DUF677"/>
</dbReference>
<keyword evidence="4" id="KW-1133">Transmembrane helix</keyword>
<dbReference type="PANTHER" id="PTHR31113">
    <property type="entry name" value="UPF0496 PROTEIN 3-RELATED"/>
    <property type="match status" value="1"/>
</dbReference>
<comment type="similarity">
    <text evidence="2">Belongs to the UPF0496 family.</text>
</comment>
<evidence type="ECO:0000256" key="2">
    <source>
        <dbReference type="ARBA" id="ARBA00009074"/>
    </source>
</evidence>
<evidence type="ECO:0000256" key="4">
    <source>
        <dbReference type="ARBA" id="ARBA00022989"/>
    </source>
</evidence>
<reference evidence="6" key="1">
    <citation type="submission" date="2022-07" db="EMBL/GenBank/DDBJ databases">
        <authorList>
            <person name="Macas J."/>
            <person name="Novak P."/>
            <person name="Neumann P."/>
        </authorList>
    </citation>
    <scope>NUCLEOTIDE SEQUENCE</scope>
</reference>
<evidence type="ECO:0000256" key="5">
    <source>
        <dbReference type="ARBA" id="ARBA00023136"/>
    </source>
</evidence>
<dbReference type="EMBL" id="CAMAPE010000038">
    <property type="protein sequence ID" value="CAH9101659.1"/>
    <property type="molecule type" value="Genomic_DNA"/>
</dbReference>
<dbReference type="AlphaFoldDB" id="A0A9P1EF16"/>
<proteinExistence type="inferred from homology"/>